<accession>A0A914CWV5</accession>
<dbReference type="InterPro" id="IPR002514">
    <property type="entry name" value="Transposase_8"/>
</dbReference>
<dbReference type="WBParaSite" id="ACRNAN_scaffold153.g24987.t1">
    <property type="protein sequence ID" value="ACRNAN_scaffold153.g24987.t1"/>
    <property type="gene ID" value="ACRNAN_scaffold153.g24987"/>
</dbReference>
<dbReference type="AlphaFoldDB" id="A0A914CWV5"/>
<dbReference type="GO" id="GO:0015074">
    <property type="term" value="P:DNA integration"/>
    <property type="evidence" value="ECO:0007669"/>
    <property type="project" value="InterPro"/>
</dbReference>
<dbReference type="SUPFAM" id="SSF48295">
    <property type="entry name" value="TrpR-like"/>
    <property type="match status" value="1"/>
</dbReference>
<dbReference type="GO" id="GO:0043565">
    <property type="term" value="F:sequence-specific DNA binding"/>
    <property type="evidence" value="ECO:0007669"/>
    <property type="project" value="InterPro"/>
</dbReference>
<dbReference type="PROSITE" id="PS50994">
    <property type="entry name" value="INTEGRASE"/>
    <property type="match status" value="1"/>
</dbReference>
<dbReference type="SUPFAM" id="SSF53098">
    <property type="entry name" value="Ribonuclease H-like"/>
    <property type="match status" value="1"/>
</dbReference>
<evidence type="ECO:0000313" key="2">
    <source>
        <dbReference type="Proteomes" id="UP000887540"/>
    </source>
</evidence>
<evidence type="ECO:0000259" key="1">
    <source>
        <dbReference type="PROSITE" id="PS50994"/>
    </source>
</evidence>
<dbReference type="Gene3D" id="3.30.420.10">
    <property type="entry name" value="Ribonuclease H-like superfamily/Ribonuclease H"/>
    <property type="match status" value="1"/>
</dbReference>
<dbReference type="InterPro" id="IPR050900">
    <property type="entry name" value="Transposase_IS3/IS150/IS904"/>
</dbReference>
<dbReference type="InterPro" id="IPR001584">
    <property type="entry name" value="Integrase_cat-core"/>
</dbReference>
<dbReference type="InterPro" id="IPR036388">
    <property type="entry name" value="WH-like_DNA-bd_sf"/>
</dbReference>
<dbReference type="PANTHER" id="PTHR46889">
    <property type="entry name" value="TRANSPOSASE INSF FOR INSERTION SEQUENCE IS3B-RELATED"/>
    <property type="match status" value="1"/>
</dbReference>
<reference evidence="3" key="1">
    <citation type="submission" date="2022-11" db="UniProtKB">
        <authorList>
            <consortium name="WormBaseParasite"/>
        </authorList>
    </citation>
    <scope>IDENTIFICATION</scope>
</reference>
<dbReference type="Pfam" id="PF01527">
    <property type="entry name" value="HTH_Tnp_1"/>
    <property type="match status" value="1"/>
</dbReference>
<proteinExistence type="predicted"/>
<dbReference type="PANTHER" id="PTHR46889:SF5">
    <property type="entry name" value="INTEGRASE PROTEIN"/>
    <property type="match status" value="1"/>
</dbReference>
<protein>
    <submittedName>
        <fullName evidence="3">Integrase catalytic domain-containing protein</fullName>
    </submittedName>
</protein>
<dbReference type="Pfam" id="PF13683">
    <property type="entry name" value="rve_3"/>
    <property type="match status" value="1"/>
</dbReference>
<feature type="domain" description="Integrase catalytic" evidence="1">
    <location>
        <begin position="207"/>
        <end position="390"/>
    </location>
</feature>
<organism evidence="2 3">
    <name type="scientific">Acrobeloides nanus</name>
    <dbReference type="NCBI Taxonomy" id="290746"/>
    <lineage>
        <taxon>Eukaryota</taxon>
        <taxon>Metazoa</taxon>
        <taxon>Ecdysozoa</taxon>
        <taxon>Nematoda</taxon>
        <taxon>Chromadorea</taxon>
        <taxon>Rhabditida</taxon>
        <taxon>Tylenchina</taxon>
        <taxon>Cephalobomorpha</taxon>
        <taxon>Cephaloboidea</taxon>
        <taxon>Cephalobidae</taxon>
        <taxon>Acrobeloides</taxon>
    </lineage>
</organism>
<dbReference type="InterPro" id="IPR012337">
    <property type="entry name" value="RNaseH-like_sf"/>
</dbReference>
<sequence>MGRPPVIPVEKKTRIVLSILAGEVSIAEAARREKVSEQSIGRWKADFLEAGKTGLAAGKSGLSTREQQLEAEVADLTQALGPAGPFEDLEVIRRDAGMPTARFVELIGVPERSYRRWQAKAKLDRPPKGPWPQPARVAVRDVVVKHASAHPAWGHRKVWAMTRHDGHRVSQATVLRILRDEGLILPAEYQRERRKRAERRKAAFAKDPTGPNQVWQLDFSEYETTTGGTWRIAACRDYWSKYEFDAHVSPTANKHDAVEAVQKALDETEQLLGHPLIDDAPVDTDTGEIEPVVTIVTDNGGPFRSFTFEAFITAHPELKHVRTRVRTPGQNGSRERGFGSMKYEWLFREEIGDALQLVEHVNAYRADYNHVRPHEAIAWNRPADVHLGLASPTIPNFEIEETLPTS</sequence>
<name>A0A914CWV5_9BILA</name>
<keyword evidence="2" id="KW-1185">Reference proteome</keyword>
<dbReference type="Gene3D" id="1.10.10.10">
    <property type="entry name" value="Winged helix-like DNA-binding domain superfamily/Winged helix DNA-binding domain"/>
    <property type="match status" value="1"/>
</dbReference>
<dbReference type="InterPro" id="IPR036397">
    <property type="entry name" value="RNaseH_sf"/>
</dbReference>
<evidence type="ECO:0000313" key="3">
    <source>
        <dbReference type="WBParaSite" id="ACRNAN_scaffold153.g24987.t1"/>
    </source>
</evidence>
<dbReference type="Proteomes" id="UP000887540">
    <property type="component" value="Unplaced"/>
</dbReference>
<dbReference type="InterPro" id="IPR010921">
    <property type="entry name" value="Trp_repressor/repl_initiator"/>
</dbReference>